<dbReference type="KEGG" id="sba:Sulba_1257"/>
<evidence type="ECO:0000313" key="3">
    <source>
        <dbReference type="Proteomes" id="UP000006176"/>
    </source>
</evidence>
<evidence type="ECO:0000256" key="1">
    <source>
        <dbReference type="SAM" id="MobiDB-lite"/>
    </source>
</evidence>
<dbReference type="EMBL" id="CP003333">
    <property type="protein sequence ID" value="AFL68551.1"/>
    <property type="molecule type" value="Genomic_DNA"/>
</dbReference>
<feature type="region of interest" description="Disordered" evidence="1">
    <location>
        <begin position="350"/>
        <end position="397"/>
    </location>
</feature>
<name>I3XX77_SULBS</name>
<dbReference type="Proteomes" id="UP000006176">
    <property type="component" value="Chromosome"/>
</dbReference>
<proteinExistence type="predicted"/>
<gene>
    <name evidence="2" type="ordered locus">Sulba_1257</name>
</gene>
<dbReference type="HOGENOM" id="CLU_553126_0_0_7"/>
<evidence type="ECO:0000313" key="2">
    <source>
        <dbReference type="EMBL" id="AFL68551.1"/>
    </source>
</evidence>
<organism evidence="2 3">
    <name type="scientific">Sulfurospirillum barnesii (strain ATCC 700032 / DSM 10660 / SES-3)</name>
    <dbReference type="NCBI Taxonomy" id="760154"/>
    <lineage>
        <taxon>Bacteria</taxon>
        <taxon>Pseudomonadati</taxon>
        <taxon>Campylobacterota</taxon>
        <taxon>Epsilonproteobacteria</taxon>
        <taxon>Campylobacterales</taxon>
        <taxon>Sulfurospirillaceae</taxon>
        <taxon>Sulfurospirillum</taxon>
    </lineage>
</organism>
<reference evidence="2 3" key="1">
    <citation type="submission" date="2012-06" db="EMBL/GenBank/DDBJ databases">
        <title>Complete sequence of Sulfurospirillum barnesii SES-3.</title>
        <authorList>
            <consortium name="US DOE Joint Genome Institute"/>
            <person name="Lucas S."/>
            <person name="Han J."/>
            <person name="Lapidus A."/>
            <person name="Cheng J.-F."/>
            <person name="Goodwin L."/>
            <person name="Pitluck S."/>
            <person name="Peters L."/>
            <person name="Ovchinnikova G."/>
            <person name="Lu M."/>
            <person name="Detter J.C."/>
            <person name="Han C."/>
            <person name="Tapia R."/>
            <person name="Land M."/>
            <person name="Hauser L."/>
            <person name="Kyrpides N."/>
            <person name="Ivanova N."/>
            <person name="Pagani I."/>
            <person name="Stolz J."/>
            <person name="Arkin A."/>
            <person name="Dehal P."/>
            <person name="Oremland R."/>
            <person name="Saltikov C."/>
            <person name="Basu P."/>
            <person name="Hollibaugh J."/>
            <person name="Newman D."/>
            <person name="Stolyar S."/>
            <person name="Hazen T."/>
            <person name="Woyke T."/>
        </authorList>
    </citation>
    <scope>NUCLEOTIDE SEQUENCE [LARGE SCALE GENOMIC DNA]</scope>
    <source>
        <strain evidence="3">ATCC 700032 / DSM 10660 / SES-3</strain>
    </source>
</reference>
<dbReference type="AlphaFoldDB" id="I3XX77"/>
<sequence>MNTSINFNPVNSLQAGAKVAHVFRNHNLNKKRVSQEIEKTDHESGAIILQPYEKSANIDLKKQGTSKITKNLSVYRKRYQVALEKGDLKTAERNKNKVELLEKELQNFKRARRGREASLVEASWSITKFPPVDALNYDEDILIKMKDIALKILQSSFPELDIDTIGVAGHTDQASIHIHTIFDVPDNTTFSRMMKNKTYGAFQQEFNDAIREKFSGLPIEKITPNSKKYIPLMQYKKENPIIQLKDNFDIPLTSVDSYKENVKTLENENVKFESLIGRYKAQKQLLEATVKSKEELLKTQVSRNELLEKSNENLKTQLENMKALNKAKEDENVKLQEELKISRELLKEAQRAQEQSKENDRLEAGKPKNIKRAEYTKPLDKKEVQKALDNAPDGSASSSRLRLVLDGKMDFSKIKADTPEAIQIIDNAKADFEALEEKGLLTCNKGVYTFSDDQAKSVIYKMKDASVQDMADEYYAEKGNVYKGKSHNKQRQS</sequence>
<dbReference type="STRING" id="760154.Sulba_1257"/>
<feature type="compositionally biased region" description="Basic and acidic residues" evidence="1">
    <location>
        <begin position="350"/>
        <end position="386"/>
    </location>
</feature>
<accession>I3XX77</accession>
<protein>
    <submittedName>
        <fullName evidence="2">Uncharacterized protein</fullName>
    </submittedName>
</protein>
<dbReference type="PATRIC" id="fig|760154.4.peg.1261"/>
<dbReference type="RefSeq" id="WP_014769429.1">
    <property type="nucleotide sequence ID" value="NC_018002.1"/>
</dbReference>
<keyword evidence="3" id="KW-1185">Reference proteome</keyword>